<evidence type="ECO:0000259" key="4">
    <source>
        <dbReference type="SMART" id="SM00101"/>
    </source>
</evidence>
<evidence type="ECO:0000313" key="5">
    <source>
        <dbReference type="EMBL" id="KOM34789.1"/>
    </source>
</evidence>
<dbReference type="Gene3D" id="3.90.660.10">
    <property type="match status" value="1"/>
</dbReference>
<protein>
    <recommendedName>
        <fullName evidence="4">14-3-3 domain-containing protein</fullName>
    </recommendedName>
</protein>
<dbReference type="SMART" id="SM00101">
    <property type="entry name" value="14_3_3"/>
    <property type="match status" value="1"/>
</dbReference>
<dbReference type="InterPro" id="IPR002937">
    <property type="entry name" value="Amino_oxidase"/>
</dbReference>
<feature type="region of interest" description="Disordered" evidence="3">
    <location>
        <begin position="443"/>
        <end position="484"/>
    </location>
</feature>
<dbReference type="Proteomes" id="UP000053144">
    <property type="component" value="Chromosome 2"/>
</dbReference>
<name>A0A0L9TX80_PHAAN</name>
<dbReference type="Gene3D" id="1.20.190.20">
    <property type="entry name" value="14-3-3 domain"/>
    <property type="match status" value="2"/>
</dbReference>
<dbReference type="EMBL" id="CM003372">
    <property type="protein sequence ID" value="KOM34789.1"/>
    <property type="molecule type" value="Genomic_DNA"/>
</dbReference>
<feature type="compositionally biased region" description="Basic and acidic residues" evidence="3">
    <location>
        <begin position="544"/>
        <end position="561"/>
    </location>
</feature>
<dbReference type="PANTHER" id="PTHR18860">
    <property type="entry name" value="14-3-3 PROTEIN"/>
    <property type="match status" value="1"/>
</dbReference>
<sequence>MVDAMKKVAKLDDELSVEERNLFSVGYKNVVGSRRDSWMILSSIEMKGDYYWYLAEFKAGNEKNEVADQSLKAYQTIATTVESELQPTHPIRLGLPLNFSMFYYEIMNSPETACHLAKQVFGVVGLRLGYGVLNKVALEFPSVFWDDTVEHFGATPEERNSRGHCFMFWNVRKTVGDPVLIALVVCRNPFSYGAYSYVAVGASGEDYDILGILVNNCLFFAGEATCQKQPDTIGGAMMSGLREPSRSKLCCLALPSRREPVKDLPMPKHGSSFCGPFIFGRGFVLVSAPCDYRFQDVEILPRSNFRKWVWVGKHVLCPCWWELRRLRIRTTDCGNFFTGGIPIDDASLELVGDVTVIPGYDWATHDASLFASEYGTKKALVWRIGWLYIVKDMEDSRLIRASPCESSTLSPCRLSARGLVECLRHEDCERMAFDIMSAPPPRKSNFMASRKGVGASSSSGSERVAPTALRPPTNKRASSSSRIPVVPPIDSKACLAVTTVVPPGVVAAAGNDPPQNPPVVFLDPSSEVATTFVQPLVRKRKGHREGERPASKKGRKEKEGSSSRFSSKKGRKGKEGSSSRPLLDGVFIPAFNISERTNFHMSSTHRALIEPLWESELTTAMLEMSTRAASLAWYLWKYADWRGAEHVRAELLAEKKISDDLRAAMEEVLLAQVEYDKKNDELQVELDEAKEKLAKTTDRLRDARANYDRLVGECGQLKVVVARQKKMESGLLQKNQALADDLAKAKEKISELETGIVFEHEEGGTFHSPSDQVDSGSIWNSLFINLVFRTIRAAVVLWEEHGVHCPNRLTVVPFGTRRSSTWIFARSEQQWFYGKNSSFIARPS</sequence>
<evidence type="ECO:0000313" key="6">
    <source>
        <dbReference type="Proteomes" id="UP000053144"/>
    </source>
</evidence>
<evidence type="ECO:0000256" key="3">
    <source>
        <dbReference type="SAM" id="MobiDB-lite"/>
    </source>
</evidence>
<dbReference type="Pfam" id="PF00244">
    <property type="entry name" value="14-3-3"/>
    <property type="match status" value="1"/>
</dbReference>
<dbReference type="Gramene" id="KOM34789">
    <property type="protein sequence ID" value="KOM34789"/>
    <property type="gene ID" value="LR48_Vigan02g093900"/>
</dbReference>
<organism evidence="5 6">
    <name type="scientific">Phaseolus angularis</name>
    <name type="common">Azuki bean</name>
    <name type="synonym">Vigna angularis</name>
    <dbReference type="NCBI Taxonomy" id="3914"/>
    <lineage>
        <taxon>Eukaryota</taxon>
        <taxon>Viridiplantae</taxon>
        <taxon>Streptophyta</taxon>
        <taxon>Embryophyta</taxon>
        <taxon>Tracheophyta</taxon>
        <taxon>Spermatophyta</taxon>
        <taxon>Magnoliopsida</taxon>
        <taxon>eudicotyledons</taxon>
        <taxon>Gunneridae</taxon>
        <taxon>Pentapetalae</taxon>
        <taxon>rosids</taxon>
        <taxon>fabids</taxon>
        <taxon>Fabales</taxon>
        <taxon>Fabaceae</taxon>
        <taxon>Papilionoideae</taxon>
        <taxon>50 kb inversion clade</taxon>
        <taxon>NPAAA clade</taxon>
        <taxon>indigoferoid/millettioid clade</taxon>
        <taxon>Phaseoleae</taxon>
        <taxon>Vigna</taxon>
    </lineage>
</organism>
<evidence type="ECO:0000256" key="1">
    <source>
        <dbReference type="ARBA" id="ARBA00006141"/>
    </source>
</evidence>
<dbReference type="CDD" id="cd08774">
    <property type="entry name" value="14-3-3"/>
    <property type="match status" value="1"/>
</dbReference>
<accession>A0A0L9TX80</accession>
<keyword evidence="2" id="KW-0175">Coiled coil</keyword>
<proteinExistence type="inferred from homology"/>
<dbReference type="Pfam" id="PF01593">
    <property type="entry name" value="Amino_oxidase"/>
    <property type="match status" value="1"/>
</dbReference>
<dbReference type="InterPro" id="IPR023410">
    <property type="entry name" value="14-3-3_domain"/>
</dbReference>
<dbReference type="Gene3D" id="3.50.50.60">
    <property type="entry name" value="FAD/NAD(P)-binding domain"/>
    <property type="match status" value="1"/>
</dbReference>
<dbReference type="InterPro" id="IPR000308">
    <property type="entry name" value="14-3-3"/>
</dbReference>
<feature type="coiled-coil region" evidence="2">
    <location>
        <begin position="672"/>
        <end position="755"/>
    </location>
</feature>
<feature type="region of interest" description="Disordered" evidence="3">
    <location>
        <begin position="532"/>
        <end position="580"/>
    </location>
</feature>
<dbReference type="GO" id="GO:0016491">
    <property type="term" value="F:oxidoreductase activity"/>
    <property type="evidence" value="ECO:0007669"/>
    <property type="project" value="InterPro"/>
</dbReference>
<feature type="domain" description="14-3-3" evidence="4">
    <location>
        <begin position="1"/>
        <end position="154"/>
    </location>
</feature>
<evidence type="ECO:0000256" key="2">
    <source>
        <dbReference type="SAM" id="Coils"/>
    </source>
</evidence>
<reference evidence="6" key="1">
    <citation type="journal article" date="2015" name="Proc. Natl. Acad. Sci. U.S.A.">
        <title>Genome sequencing of adzuki bean (Vigna angularis) provides insight into high starch and low fat accumulation and domestication.</title>
        <authorList>
            <person name="Yang K."/>
            <person name="Tian Z."/>
            <person name="Chen C."/>
            <person name="Luo L."/>
            <person name="Zhao B."/>
            <person name="Wang Z."/>
            <person name="Yu L."/>
            <person name="Li Y."/>
            <person name="Sun Y."/>
            <person name="Li W."/>
            <person name="Chen Y."/>
            <person name="Li Y."/>
            <person name="Zhang Y."/>
            <person name="Ai D."/>
            <person name="Zhao J."/>
            <person name="Shang C."/>
            <person name="Ma Y."/>
            <person name="Wu B."/>
            <person name="Wang M."/>
            <person name="Gao L."/>
            <person name="Sun D."/>
            <person name="Zhang P."/>
            <person name="Guo F."/>
            <person name="Wang W."/>
            <person name="Li Y."/>
            <person name="Wang J."/>
            <person name="Varshney R.K."/>
            <person name="Wang J."/>
            <person name="Ling H.Q."/>
            <person name="Wan P."/>
        </authorList>
    </citation>
    <scope>NUCLEOTIDE SEQUENCE</scope>
    <source>
        <strain evidence="6">cv. Jingnong 6</strain>
    </source>
</reference>
<dbReference type="PRINTS" id="PR00305">
    <property type="entry name" value="1433ZETA"/>
</dbReference>
<dbReference type="SUPFAM" id="SSF48445">
    <property type="entry name" value="14-3-3 protein"/>
    <property type="match status" value="1"/>
</dbReference>
<dbReference type="SUPFAM" id="SSF54373">
    <property type="entry name" value="FAD-linked reductases, C-terminal domain"/>
    <property type="match status" value="1"/>
</dbReference>
<dbReference type="STRING" id="3914.A0A0L9TX80"/>
<dbReference type="InterPro" id="IPR036188">
    <property type="entry name" value="FAD/NAD-bd_sf"/>
</dbReference>
<comment type="similarity">
    <text evidence="1">Belongs to the 14-3-3 family.</text>
</comment>
<dbReference type="InterPro" id="IPR036815">
    <property type="entry name" value="14-3-3_dom_sf"/>
</dbReference>
<dbReference type="AlphaFoldDB" id="A0A0L9TX80"/>
<gene>
    <name evidence="5" type="ORF">LR48_Vigan02g093900</name>
</gene>